<reference evidence="4 5" key="1">
    <citation type="submission" date="2016-07" db="EMBL/GenBank/DDBJ databases">
        <title>Pervasive Adenine N6-methylation of Active Genes in Fungi.</title>
        <authorList>
            <consortium name="DOE Joint Genome Institute"/>
            <person name="Mondo S.J."/>
            <person name="Dannebaum R.O."/>
            <person name="Kuo R.C."/>
            <person name="Labutti K."/>
            <person name="Haridas S."/>
            <person name="Kuo A."/>
            <person name="Salamov A."/>
            <person name="Ahrendt S.R."/>
            <person name="Lipzen A."/>
            <person name="Sullivan W."/>
            <person name="Andreopoulos W.B."/>
            <person name="Clum A."/>
            <person name="Lindquist E."/>
            <person name="Daum C."/>
            <person name="Ramamoorthy G.K."/>
            <person name="Gryganskyi A."/>
            <person name="Culley D."/>
            <person name="Magnuson J.K."/>
            <person name="James T.Y."/>
            <person name="O'Malley M.A."/>
            <person name="Stajich J.E."/>
            <person name="Spatafora J.W."/>
            <person name="Visel A."/>
            <person name="Grigoriev I.V."/>
        </authorList>
    </citation>
    <scope>NUCLEOTIDE SEQUENCE [LARGE SCALE GENOMIC DNA]</scope>
    <source>
        <strain evidence="4 5">62-1032</strain>
    </source>
</reference>
<comment type="cofactor">
    <cofactor evidence="1">
        <name>Mg(2+)</name>
        <dbReference type="ChEBI" id="CHEBI:18420"/>
    </cofactor>
</comment>
<accession>A0A1Y2FA86</accession>
<dbReference type="PROSITE" id="PS51746">
    <property type="entry name" value="PPM_2"/>
    <property type="match status" value="1"/>
</dbReference>
<protein>
    <recommendedName>
        <fullName evidence="1">Protein phosphatase</fullName>
        <ecNumber evidence="1">3.1.3.16</ecNumber>
    </recommendedName>
</protein>
<dbReference type="EC" id="3.1.3.16" evidence="1"/>
<dbReference type="STRING" id="106004.A0A1Y2FA86"/>
<keyword evidence="1" id="KW-0460">Magnesium</keyword>
<evidence type="ECO:0000259" key="3">
    <source>
        <dbReference type="PROSITE" id="PS51746"/>
    </source>
</evidence>
<comment type="catalytic activity">
    <reaction evidence="1">
        <text>O-phospho-L-threonyl-[protein] + H2O = L-threonyl-[protein] + phosphate</text>
        <dbReference type="Rhea" id="RHEA:47004"/>
        <dbReference type="Rhea" id="RHEA-COMP:11060"/>
        <dbReference type="Rhea" id="RHEA-COMP:11605"/>
        <dbReference type="ChEBI" id="CHEBI:15377"/>
        <dbReference type="ChEBI" id="CHEBI:30013"/>
        <dbReference type="ChEBI" id="CHEBI:43474"/>
        <dbReference type="ChEBI" id="CHEBI:61977"/>
        <dbReference type="EC" id="3.1.3.16"/>
    </reaction>
</comment>
<sequence length="395" mass="42624">MLLSRPTALPSALLRQRYVQRQVSSARFLSTSSTLQSTTAPPAWRFETAYSFHGKPGSPVYRPPGSAAPAEPEEGDNSGRPDWRTKKPKTLQQGLPADHPLSVWRDAQLAKAPWGAGHDWFFVEEQQEGRGVTVGVADGVGGWEESGIDPSHFSQALMWFAREAVRTEGFRSPKTLLDKAFEGVSNEKGVIAGSSTACIVSLDAATGLVRAANLGDSTFLLLRPSTSVDPSAEPTNPPSYTVVHNQPSQTHFFNAPRQLAKLPKGANKAGALIDMPKDADLVELMVQPGDILLLATDGFSDNVFPTELEQLVALVKHRVDNPPAEEAGQPDAEGRSLAQTLADVCVNFARICSFKPNKESPFEVEARRYGHHDLKGGKVDDVTVVAVVVEAAEQV</sequence>
<dbReference type="InParanoid" id="A0A1Y2FA86"/>
<comment type="cofactor">
    <cofactor evidence="1">
        <name>Mn(2+)</name>
        <dbReference type="ChEBI" id="CHEBI:29035"/>
    </cofactor>
</comment>
<keyword evidence="1" id="KW-0479">Metal-binding</keyword>
<keyword evidence="1" id="KW-0378">Hydrolase</keyword>
<dbReference type="Gene3D" id="3.60.40.10">
    <property type="entry name" value="PPM-type phosphatase domain"/>
    <property type="match status" value="1"/>
</dbReference>
<dbReference type="SMART" id="SM00331">
    <property type="entry name" value="PP2C_SIG"/>
    <property type="match status" value="1"/>
</dbReference>
<evidence type="ECO:0000313" key="4">
    <source>
        <dbReference type="EMBL" id="ORY79785.1"/>
    </source>
</evidence>
<dbReference type="Proteomes" id="UP000193467">
    <property type="component" value="Unassembled WGS sequence"/>
</dbReference>
<evidence type="ECO:0000256" key="2">
    <source>
        <dbReference type="SAM" id="MobiDB-lite"/>
    </source>
</evidence>
<feature type="domain" description="PPM-type phosphatase" evidence="3">
    <location>
        <begin position="100"/>
        <end position="389"/>
    </location>
</feature>
<dbReference type="GO" id="GO:0046872">
    <property type="term" value="F:metal ion binding"/>
    <property type="evidence" value="ECO:0007669"/>
    <property type="project" value="UniProtKB-UniRule"/>
</dbReference>
<organism evidence="4 5">
    <name type="scientific">Leucosporidium creatinivorum</name>
    <dbReference type="NCBI Taxonomy" id="106004"/>
    <lineage>
        <taxon>Eukaryota</taxon>
        <taxon>Fungi</taxon>
        <taxon>Dikarya</taxon>
        <taxon>Basidiomycota</taxon>
        <taxon>Pucciniomycotina</taxon>
        <taxon>Microbotryomycetes</taxon>
        <taxon>Leucosporidiales</taxon>
        <taxon>Leucosporidium</taxon>
    </lineage>
</organism>
<keyword evidence="1" id="KW-0904">Protein phosphatase</keyword>
<evidence type="ECO:0000313" key="5">
    <source>
        <dbReference type="Proteomes" id="UP000193467"/>
    </source>
</evidence>
<dbReference type="PANTHER" id="PTHR12320">
    <property type="entry name" value="PROTEIN PHOSPHATASE 2C"/>
    <property type="match status" value="1"/>
</dbReference>
<dbReference type="AlphaFoldDB" id="A0A1Y2FA86"/>
<dbReference type="PANTHER" id="PTHR12320:SF1">
    <property type="entry name" value="PROTEIN PHOSPHATASE PTC7 HOMOLOG"/>
    <property type="match status" value="1"/>
</dbReference>
<comment type="catalytic activity">
    <reaction evidence="1">
        <text>O-phospho-L-seryl-[protein] + H2O = L-seryl-[protein] + phosphate</text>
        <dbReference type="Rhea" id="RHEA:20629"/>
        <dbReference type="Rhea" id="RHEA-COMP:9863"/>
        <dbReference type="Rhea" id="RHEA-COMP:11604"/>
        <dbReference type="ChEBI" id="CHEBI:15377"/>
        <dbReference type="ChEBI" id="CHEBI:29999"/>
        <dbReference type="ChEBI" id="CHEBI:43474"/>
        <dbReference type="ChEBI" id="CHEBI:83421"/>
        <dbReference type="EC" id="3.1.3.16"/>
    </reaction>
</comment>
<comment type="caution">
    <text evidence="4">The sequence shown here is derived from an EMBL/GenBank/DDBJ whole genome shotgun (WGS) entry which is preliminary data.</text>
</comment>
<dbReference type="InterPro" id="IPR036457">
    <property type="entry name" value="PPM-type-like_dom_sf"/>
</dbReference>
<keyword evidence="1" id="KW-0464">Manganese</keyword>
<keyword evidence="5" id="KW-1185">Reference proteome</keyword>
<feature type="region of interest" description="Disordered" evidence="2">
    <location>
        <begin position="57"/>
        <end position="96"/>
    </location>
</feature>
<dbReference type="SUPFAM" id="SSF81606">
    <property type="entry name" value="PP2C-like"/>
    <property type="match status" value="1"/>
</dbReference>
<name>A0A1Y2FA86_9BASI</name>
<dbReference type="OrthoDB" id="2535974at2759"/>
<gene>
    <name evidence="4" type="ORF">BCR35DRAFT_291508</name>
</gene>
<dbReference type="EMBL" id="MCGR01000026">
    <property type="protein sequence ID" value="ORY79785.1"/>
    <property type="molecule type" value="Genomic_DNA"/>
</dbReference>
<dbReference type="FunCoup" id="A0A1Y2FA86">
    <property type="interactions" value="213"/>
</dbReference>
<dbReference type="InterPro" id="IPR039123">
    <property type="entry name" value="PPTC7"/>
</dbReference>
<evidence type="ECO:0000256" key="1">
    <source>
        <dbReference type="RuleBase" id="RU366020"/>
    </source>
</evidence>
<dbReference type="InterPro" id="IPR001932">
    <property type="entry name" value="PPM-type_phosphatase-like_dom"/>
</dbReference>
<comment type="similarity">
    <text evidence="1">Belongs to the PP2C family.</text>
</comment>
<dbReference type="GO" id="GO:0004722">
    <property type="term" value="F:protein serine/threonine phosphatase activity"/>
    <property type="evidence" value="ECO:0007669"/>
    <property type="project" value="UniProtKB-EC"/>
</dbReference>
<proteinExistence type="inferred from homology"/>